<accession>A0ABP9F0H3</accession>
<comment type="caution">
    <text evidence="1">The sequence shown here is derived from an EMBL/GenBank/DDBJ whole genome shotgun (WGS) entry which is preliminary data.</text>
</comment>
<gene>
    <name evidence="1" type="ORF">GCM10025789_03360</name>
</gene>
<evidence type="ECO:0000313" key="1">
    <source>
        <dbReference type="EMBL" id="GAA4890207.1"/>
    </source>
</evidence>
<organism evidence="1 2">
    <name type="scientific">Tessaracoccus lubricantis</name>
    <dbReference type="NCBI Taxonomy" id="545543"/>
    <lineage>
        <taxon>Bacteria</taxon>
        <taxon>Bacillati</taxon>
        <taxon>Actinomycetota</taxon>
        <taxon>Actinomycetes</taxon>
        <taxon>Propionibacteriales</taxon>
        <taxon>Propionibacteriaceae</taxon>
        <taxon>Tessaracoccus</taxon>
    </lineage>
</organism>
<dbReference type="EMBL" id="BAABLV010000005">
    <property type="protein sequence ID" value="GAA4890207.1"/>
    <property type="molecule type" value="Genomic_DNA"/>
</dbReference>
<name>A0ABP9F0H3_9ACTN</name>
<evidence type="ECO:0000313" key="2">
    <source>
        <dbReference type="Proteomes" id="UP001501521"/>
    </source>
</evidence>
<protein>
    <recommendedName>
        <fullName evidence="3">DUF559 domain-containing protein</fullName>
    </recommendedName>
</protein>
<dbReference type="Proteomes" id="UP001501521">
    <property type="component" value="Unassembled WGS sequence"/>
</dbReference>
<keyword evidence="2" id="KW-1185">Reference proteome</keyword>
<sequence>MRPRQSLPPPLRRLADDQSGVLTTAQLTDGGLSQDVISRMARDWHRVAQGLYLLDPPSFLGAAWAGVLRGGADAAVGGRAAGFLHGVVRDEPSDVTIWAPREHLGFAVGEWSVRFRRSSRRGRLTPRRTSVEETLLDIADEADENEAVSAVARAFAQKKTTPGRVLATVGKRRAVRHRAVLEELSTAAGRGIESALEWQFHRKVLQAHGLPLPDRQVQREAGRVDGRYEEYGLILELDGKRDHGNWSRDMRRDNANIVDDDSRTLRYGWHNTNDEPCGAATQVATLLRRGGWSEQMQRCPACPAVETQ</sequence>
<reference evidence="2" key="1">
    <citation type="journal article" date="2019" name="Int. J. Syst. Evol. Microbiol.">
        <title>The Global Catalogue of Microorganisms (GCM) 10K type strain sequencing project: providing services to taxonomists for standard genome sequencing and annotation.</title>
        <authorList>
            <consortium name="The Broad Institute Genomics Platform"/>
            <consortium name="The Broad Institute Genome Sequencing Center for Infectious Disease"/>
            <person name="Wu L."/>
            <person name="Ma J."/>
        </authorList>
    </citation>
    <scope>NUCLEOTIDE SEQUENCE [LARGE SCALE GENOMIC DNA]</scope>
    <source>
        <strain evidence="2">JCM 19125</strain>
    </source>
</reference>
<proteinExistence type="predicted"/>
<evidence type="ECO:0008006" key="3">
    <source>
        <dbReference type="Google" id="ProtNLM"/>
    </source>
</evidence>